<feature type="domain" description="MULE transposase" evidence="2">
    <location>
        <begin position="56"/>
        <end position="128"/>
    </location>
</feature>
<dbReference type="InterPro" id="IPR018289">
    <property type="entry name" value="MULE_transposase_dom"/>
</dbReference>
<name>A0A915DZN5_9BILA</name>
<keyword evidence="1" id="KW-1133">Transmembrane helix</keyword>
<sequence>MGILQNAFNQMPVPPVIQPIEVQAFAEENVSFICLCIYTSIFMVYAFLAERSARISNGGKYVFPVLYAFLENKSAASYTKMFNMVKVVWPAFAPTSISMDFEKVAIQSAIDVFPGVNISGCLFHLVKNFKKQMAAHGLSTRSQEPEFSLRAKMLMSLAFVPPENIRNDFRLLKTHLLSYDQVLAPVINWFLTYYVGMYGVGSVFDFKWYLKGTAMRIRCFQCVDGYAMKELLLGKTERITLQKLLIADYTQLWAWIIQMWLVFSNIS</sequence>
<dbReference type="WBParaSite" id="jg24374">
    <property type="protein sequence ID" value="jg24374"/>
    <property type="gene ID" value="jg24374"/>
</dbReference>
<dbReference type="Proteomes" id="UP000887574">
    <property type="component" value="Unplaced"/>
</dbReference>
<evidence type="ECO:0000313" key="3">
    <source>
        <dbReference type="Proteomes" id="UP000887574"/>
    </source>
</evidence>
<evidence type="ECO:0000313" key="4">
    <source>
        <dbReference type="WBParaSite" id="jg24374"/>
    </source>
</evidence>
<keyword evidence="1" id="KW-0472">Membrane</keyword>
<accession>A0A915DZN5</accession>
<protein>
    <submittedName>
        <fullName evidence="4">MULE transposase domain-containing protein</fullName>
    </submittedName>
</protein>
<dbReference type="Pfam" id="PF10551">
    <property type="entry name" value="MULE"/>
    <property type="match status" value="1"/>
</dbReference>
<keyword evidence="3" id="KW-1185">Reference proteome</keyword>
<evidence type="ECO:0000259" key="2">
    <source>
        <dbReference type="Pfam" id="PF10551"/>
    </source>
</evidence>
<reference evidence="4" key="1">
    <citation type="submission" date="2022-11" db="UniProtKB">
        <authorList>
            <consortium name="WormBaseParasite"/>
        </authorList>
    </citation>
    <scope>IDENTIFICATION</scope>
</reference>
<organism evidence="3 4">
    <name type="scientific">Ditylenchus dipsaci</name>
    <dbReference type="NCBI Taxonomy" id="166011"/>
    <lineage>
        <taxon>Eukaryota</taxon>
        <taxon>Metazoa</taxon>
        <taxon>Ecdysozoa</taxon>
        <taxon>Nematoda</taxon>
        <taxon>Chromadorea</taxon>
        <taxon>Rhabditida</taxon>
        <taxon>Tylenchina</taxon>
        <taxon>Tylenchomorpha</taxon>
        <taxon>Sphaerularioidea</taxon>
        <taxon>Anguinidae</taxon>
        <taxon>Anguininae</taxon>
        <taxon>Ditylenchus</taxon>
    </lineage>
</organism>
<feature type="transmembrane region" description="Helical" evidence="1">
    <location>
        <begin position="30"/>
        <end position="48"/>
    </location>
</feature>
<proteinExistence type="predicted"/>
<keyword evidence="1" id="KW-0812">Transmembrane</keyword>
<dbReference type="AlphaFoldDB" id="A0A915DZN5"/>
<evidence type="ECO:0000256" key="1">
    <source>
        <dbReference type="SAM" id="Phobius"/>
    </source>
</evidence>